<protein>
    <recommendedName>
        <fullName evidence="7">Protein kinase domain-containing protein</fullName>
    </recommendedName>
</protein>
<dbReference type="GO" id="GO:0005737">
    <property type="term" value="C:cytoplasm"/>
    <property type="evidence" value="ECO:0007669"/>
    <property type="project" value="TreeGrafter"/>
</dbReference>
<dbReference type="FunFam" id="1.10.510.10:FF:000389">
    <property type="entry name" value="Uncharacterized protein, isoform E"/>
    <property type="match status" value="1"/>
</dbReference>
<dbReference type="InterPro" id="IPR011009">
    <property type="entry name" value="Kinase-like_dom_sf"/>
</dbReference>
<dbReference type="FunFam" id="3.30.200.20:FF:000315">
    <property type="entry name" value="Calcium-dependent protein kinase 3"/>
    <property type="match status" value="1"/>
</dbReference>
<feature type="compositionally biased region" description="Low complexity" evidence="6">
    <location>
        <begin position="2049"/>
        <end position="2065"/>
    </location>
</feature>
<feature type="compositionally biased region" description="Low complexity" evidence="6">
    <location>
        <begin position="1491"/>
        <end position="1509"/>
    </location>
</feature>
<dbReference type="PROSITE" id="PS00107">
    <property type="entry name" value="PROTEIN_KINASE_ATP"/>
    <property type="match status" value="1"/>
</dbReference>
<feature type="region of interest" description="Disordered" evidence="6">
    <location>
        <begin position="535"/>
        <end position="557"/>
    </location>
</feature>
<feature type="region of interest" description="Disordered" evidence="6">
    <location>
        <begin position="609"/>
        <end position="649"/>
    </location>
</feature>
<feature type="compositionally biased region" description="Low complexity" evidence="6">
    <location>
        <begin position="453"/>
        <end position="463"/>
    </location>
</feature>
<feature type="compositionally biased region" description="Low complexity" evidence="6">
    <location>
        <begin position="3082"/>
        <end position="3101"/>
    </location>
</feature>
<feature type="compositionally biased region" description="Basic residues" evidence="6">
    <location>
        <begin position="2828"/>
        <end position="2837"/>
    </location>
</feature>
<feature type="region of interest" description="Disordered" evidence="6">
    <location>
        <begin position="2578"/>
        <end position="2631"/>
    </location>
</feature>
<feature type="compositionally biased region" description="Basic and acidic residues" evidence="6">
    <location>
        <begin position="1171"/>
        <end position="1182"/>
    </location>
</feature>
<feature type="compositionally biased region" description="Polar residues" evidence="6">
    <location>
        <begin position="3046"/>
        <end position="3059"/>
    </location>
</feature>
<dbReference type="Pfam" id="PF00069">
    <property type="entry name" value="Pkinase"/>
    <property type="match status" value="1"/>
</dbReference>
<feature type="compositionally biased region" description="Low complexity" evidence="6">
    <location>
        <begin position="2539"/>
        <end position="2555"/>
    </location>
</feature>
<evidence type="ECO:0000256" key="6">
    <source>
        <dbReference type="SAM" id="MobiDB-lite"/>
    </source>
</evidence>
<feature type="region of interest" description="Disordered" evidence="6">
    <location>
        <begin position="1349"/>
        <end position="1426"/>
    </location>
</feature>
<feature type="compositionally biased region" description="Basic and acidic residues" evidence="6">
    <location>
        <begin position="2217"/>
        <end position="2234"/>
    </location>
</feature>
<feature type="region of interest" description="Disordered" evidence="6">
    <location>
        <begin position="975"/>
        <end position="1088"/>
    </location>
</feature>
<dbReference type="PANTHER" id="PTHR24346">
    <property type="entry name" value="MAP/MICROTUBULE AFFINITY-REGULATING KINASE"/>
    <property type="match status" value="1"/>
</dbReference>
<dbReference type="GO" id="GO:0035556">
    <property type="term" value="P:intracellular signal transduction"/>
    <property type="evidence" value="ECO:0007669"/>
    <property type="project" value="TreeGrafter"/>
</dbReference>
<feature type="region of interest" description="Disordered" evidence="6">
    <location>
        <begin position="2040"/>
        <end position="2143"/>
    </location>
</feature>
<accession>A0A182FQB4</accession>
<keyword evidence="5" id="KW-0067">ATP-binding</keyword>
<dbReference type="PANTHER" id="PTHR24346:SF93">
    <property type="entry name" value="NUAK FAMILY SNF1-LIKE KINASE 1"/>
    <property type="match status" value="1"/>
</dbReference>
<feature type="compositionally biased region" description="Low complexity" evidence="6">
    <location>
        <begin position="1517"/>
        <end position="1530"/>
    </location>
</feature>
<dbReference type="Gene3D" id="1.10.510.10">
    <property type="entry name" value="Transferase(Phosphotransferase) domain 1"/>
    <property type="match status" value="1"/>
</dbReference>
<feature type="compositionally biased region" description="Polar residues" evidence="6">
    <location>
        <begin position="744"/>
        <end position="754"/>
    </location>
</feature>
<name>A0A182FQB4_ANOAL</name>
<dbReference type="InterPro" id="IPR008271">
    <property type="entry name" value="Ser/Thr_kinase_AS"/>
</dbReference>
<feature type="compositionally biased region" description="Low complexity" evidence="6">
    <location>
        <begin position="2207"/>
        <end position="2216"/>
    </location>
</feature>
<dbReference type="InterPro" id="IPR000719">
    <property type="entry name" value="Prot_kinase_dom"/>
</dbReference>
<dbReference type="SUPFAM" id="SSF56112">
    <property type="entry name" value="Protein kinase-like (PK-like)"/>
    <property type="match status" value="1"/>
</dbReference>
<feature type="domain" description="Protein kinase" evidence="7">
    <location>
        <begin position="53"/>
        <end position="304"/>
    </location>
</feature>
<feature type="region of interest" description="Disordered" evidence="6">
    <location>
        <begin position="1150"/>
        <end position="1214"/>
    </location>
</feature>
<feature type="compositionally biased region" description="Polar residues" evidence="6">
    <location>
        <begin position="2066"/>
        <end position="2076"/>
    </location>
</feature>
<feature type="compositionally biased region" description="Basic and acidic residues" evidence="6">
    <location>
        <begin position="1982"/>
        <end position="1991"/>
    </location>
</feature>
<feature type="compositionally biased region" description="Low complexity" evidence="6">
    <location>
        <begin position="3011"/>
        <end position="3026"/>
    </location>
</feature>
<feature type="compositionally biased region" description="Basic and acidic residues" evidence="6">
    <location>
        <begin position="2245"/>
        <end position="2261"/>
    </location>
</feature>
<feature type="compositionally biased region" description="Basic residues" evidence="6">
    <location>
        <begin position="1183"/>
        <end position="1195"/>
    </location>
</feature>
<keyword evidence="1" id="KW-0723">Serine/threonine-protein kinase</keyword>
<dbReference type="PROSITE" id="PS00108">
    <property type="entry name" value="PROTEIN_KINASE_ST"/>
    <property type="match status" value="1"/>
</dbReference>
<keyword evidence="3" id="KW-0547">Nucleotide-binding</keyword>
<feature type="region of interest" description="Disordered" evidence="6">
    <location>
        <begin position="1877"/>
        <end position="1927"/>
    </location>
</feature>
<feature type="compositionally biased region" description="Low complexity" evidence="6">
    <location>
        <begin position="2817"/>
        <end position="2827"/>
    </location>
</feature>
<feature type="compositionally biased region" description="Basic and acidic residues" evidence="6">
    <location>
        <begin position="632"/>
        <end position="649"/>
    </location>
</feature>
<feature type="compositionally biased region" description="Low complexity" evidence="6">
    <location>
        <begin position="3034"/>
        <end position="3045"/>
    </location>
</feature>
<feature type="region of interest" description="Disordered" evidence="6">
    <location>
        <begin position="698"/>
        <end position="790"/>
    </location>
</feature>
<reference evidence="8 9" key="1">
    <citation type="journal article" date="2017" name="G3 (Bethesda)">
        <title>The Physical Genome Mapping of Anopheles albimanus Corrected Scaffold Misassemblies and Identified Interarm Rearrangements in Genus Anopheles.</title>
        <authorList>
            <person name="Artemov G.N."/>
            <person name="Peery A.N."/>
            <person name="Jiang X."/>
            <person name="Tu Z."/>
            <person name="Stegniy V.N."/>
            <person name="Sharakhova M.V."/>
            <person name="Sharakhov I.V."/>
        </authorList>
    </citation>
    <scope>NUCLEOTIDE SEQUENCE [LARGE SCALE GENOMIC DNA]</scope>
    <source>
        <strain evidence="8 9">ALBI9_A</strain>
    </source>
</reference>
<feature type="region of interest" description="Disordered" evidence="6">
    <location>
        <begin position="2506"/>
        <end position="2558"/>
    </location>
</feature>
<feature type="region of interest" description="Disordered" evidence="6">
    <location>
        <begin position="1777"/>
        <end position="1820"/>
    </location>
</feature>
<evidence type="ECO:0000256" key="4">
    <source>
        <dbReference type="ARBA" id="ARBA00022777"/>
    </source>
</evidence>
<feature type="region of interest" description="Disordered" evidence="6">
    <location>
        <begin position="1605"/>
        <end position="1634"/>
    </location>
</feature>
<proteinExistence type="predicted"/>
<feature type="compositionally biased region" description="Low complexity" evidence="6">
    <location>
        <begin position="716"/>
        <end position="734"/>
    </location>
</feature>
<keyword evidence="2" id="KW-0808">Transferase</keyword>
<feature type="compositionally biased region" description="Polar residues" evidence="6">
    <location>
        <begin position="2515"/>
        <end position="2538"/>
    </location>
</feature>
<feature type="compositionally biased region" description="Gly residues" evidence="6">
    <location>
        <begin position="2924"/>
        <end position="2935"/>
    </location>
</feature>
<feature type="region of interest" description="Disordered" evidence="6">
    <location>
        <begin position="867"/>
        <end position="957"/>
    </location>
</feature>
<evidence type="ECO:0000259" key="7">
    <source>
        <dbReference type="PROSITE" id="PS50011"/>
    </source>
</evidence>
<feature type="compositionally biased region" description="Basic and acidic residues" evidence="6">
    <location>
        <begin position="568"/>
        <end position="578"/>
    </location>
</feature>
<feature type="region of interest" description="Disordered" evidence="6">
    <location>
        <begin position="2448"/>
        <end position="2472"/>
    </location>
</feature>
<feature type="region of interest" description="Disordered" evidence="6">
    <location>
        <begin position="1481"/>
        <end position="1583"/>
    </location>
</feature>
<feature type="region of interest" description="Disordered" evidence="6">
    <location>
        <begin position="568"/>
        <end position="587"/>
    </location>
</feature>
<feature type="compositionally biased region" description="Basic residues" evidence="6">
    <location>
        <begin position="2845"/>
        <end position="2854"/>
    </location>
</feature>
<feature type="compositionally biased region" description="Polar residues" evidence="6">
    <location>
        <begin position="990"/>
        <end position="1001"/>
    </location>
</feature>
<sequence length="3101" mass="331446">MVIGEQVEGGEAMPPSPQQYPPQKATIENIMSGIENTGAVKMNNHRKKLRQRFDIIKKLGQGTYGKVQLGINKETGQEVAIKTIKKSKIETEADLIRIRREVQIMSSVQHPNIIHIYEVFENREKMVLVMEFAAGGELYDYLSERKVLAEEEARRIFRQVSTAIYYCHKHKICHRDLKLENILLDENGNAKIADFGLSNVFDEQRLLATFCGSPLYASPEIVKGTPYQGPEVDCWSLGVLLYTLVYGAMPFDGANFKRLVKQISAGDYFEPKKPSRASPLIREMLTVCPRQRASIEQICNHWWVNEGYDESCLDLAEELANQTPVRLDVLLSLAPPSVTADQLLVGNGQEEAAKSKDRIQRSHSVGSIVDMGGTEAERRILDMVAAGGEAALMPSPTRTITPAEATSSPAQTKRKLETTVSTENATGAVKKKDKADPSPSHPRIPEVMDAEESVAASEVSESAPKATQEIVTAPEPPVSTAQLAAPSEKFEAQEVLEDLQNLENMCDELLLEAATQPHPSVDKLVGTASEQQKLAAASEPSSATNGAAQPAVVSDVSHKSVASVRAKLEKLEKPESEPKPVTAPPTVRKVFGKNKTTDLTTAINEVNARSIGAGGDQHYGPGGAHRSASSGVERKNSLPDESLSRTAERRKSRILETAEKFQSMNQQPGGGEKFKKFVLPGGGVPTVGNYKKEFERKTGLSNSATFTKPSQPAGTLELQQQRKLQEAAELQEAAGASPAVTPVSGPTKSISSAFQPRPMQEEQSPVKSKSDDEVKESDSKSSVSSFSLEEARRSMENSIALLNKAKPSDTSAPTTPTIEQLCTRTESFSMLDEGERERKLKNAREIIGNAIPIGRLRKPPMPFGANGRSATGTLGINKPYRFGSETPEPRCENMSIPRKVSIGSIPTPPKDETKTSHAEITLKSATLPRRKLSNKPLELQGEGQPKAEQRTQQQSSAFTPMRFSTEFQHQIPDLRSAPIGRDLPPAFAPMSNQHQRANSLEPQGRDGGSSIPYAGQQKPPAGYGRPSFGQPGQPVRGTLSRQSTNESNDSDTTISQGPMSTAQTSASGLMSSMASQSGASSTATMPIKKSPREFIIPIAVEGGGIVTPRANSLEPSESNTSTASAAAGGVAGFGIKPRLGRPRRLGSLLTENEGEGMEPPTFQRLNRHTSLGRESDSEEPKFHMMHRLRSSRPSKRGTADPNDSASSGEEDDDDGFEILTAENLFSTLLSRVRALTNRLNVNDVSSPRFPASRFMNNLRQAQPPFWHQDPFARHMTDGNAAGNAWRHSMSRDLSTDIDSMFSRSGATLPRGEYRSFFQHSYHHQNSSNPPTASSFYKDLASLAAGTGVLKGDGASSREQQRSSTEADPGSGSGATGPSLLLSPSIEDDNDDDDSVASVGMVGSGNSNTNGQHHEYDPDHSEDDRPEENLDLRDLDLSQLRLSKRDLETLSSITPSLSQRVQEQLLAQLPPQQARKLSRTLSMQNGTGGPSGATTPSSQRQLYRRSYSNSAGSRSIDSTDYTGSTGRSRSGTGDGGSGGAIGGLGDGSGWSTLDYRRRGGSQPRDILSPPPGYQTGSLISASRGTANASPSLLYEKYAPYGSGHQSSIYSELSSGTSRGSGYPSFEYGSNTTATPQQHASTAATQRLIMSTTPTLHHHNRYSPIAQTSPDTPGTTRLVVAAHSGQHAEDTLATNGKPPKRLSRFLRPDFFDPPKETDPDQRESAASGVGPLPPVEKPVENGSGGGVTLREGGGRQRRLEKLGNESITDRLSYFLEKYKKPDQPSDAGSDQQPLAARQVSEPLVVRNGTERSSSDAPGCEKPLSAAETLSLLQEQLEDLTNLTTLVANGQLHRRIAADGHATEPEPACVPESPGCPDCNGASQNREGQHQQQSSSNPETSGVVAAVGKEDPSGEETVSQQVPAPTTTKKVVKVKKVKVVKAKSATTTASTAASTGETNGMMVPQVPEDPATTVSATVVIKKSKKVDPPTDGAKDTAVTGPPVNVKKESKLLRPKSYPYKDAGPDAKLSVHVPALVPTPVDDLTATSVKTNGGPLEAGEPAGEEPSAANSQTVPSSSNGTAGGMLSKIARPKSFPSSKLTPPKELRLVKGASPVKDTPSADVTPVEAKQKSPAPGDTTVPAGAPKKVKKVIRIVKKVAKASDGTSKVLSTTTTTTTTTAADDETNKAVKDERKTTKEQGIKTVVSEADDASTATATSQAETKKTATTTKEKSPEKKLKQGFLASIGQRFEKFRDTSRSNREKKAAAAAAATAAPAAEEVLPDTAVPVMLPPGATVKKEKKKTKQESSATVLPMTEGASEETGKQQTTSSNNNNSATGSGRRSRIDSVIRNLRELSTTPKVGTELTESKLIKRAVSVEEMPGTFNRCGVTKVLGLFKKMQDKDCSARANNRLLNTKSSSHIAMGAAAGTAGNRAALEPLPDLMPLIDRRANRNRQQQEPATKQHDRTSSTGPVRKVYGGARSDTVVAQQQQQQQPYAITGAVDDVEFERKLRGPPSVPSPLSQIPVNQQYGSTLTPSYDSITNYSSGSRSSPYDDNSSSTFLSPSEERELYFDSWSVCSDEQQEQPAHGHRAATLLHSPSPASSSCVSVTRRHSTRLTQPSALPSVSPVDPDTESVIERIRRKSFYTRFNEKKPAKRSSATNLSSSATAAGTASSSTSTLIPAVSSSATSVSSSALHGLGKEGGGGGGYGGSGYYTRDKSLTRGGSTSYLLRSKESSSSSSSSPYGGGKYDGGGSLVASASGRFGTGVGGIGSYATIGGRSDHHRYATTMLNLSKPTTRHTPGGDRVRTGSSMPAGSDYSLLLQNNNNNNNNHHHHHHHLHNAQQQPPHYHHHHHHLPRTGSRLLATDDGDGDGDDNTTGPLSADAALQHNRGYSSTNNSNSLNNNINNSHKYTRNTYYETTSPTMIAGGGSAGVGRSGGTYSPKHRRSSFVAPGSYHHHHHHHQQQHQSNDITSSSSSSIALDLLKDHQHHHHHHHRVASDGGAAAAERGIHTLASSSSSNTLSASENNYGGGGASGSSNSTPAGTGSRTLRSYETRSSSLLTPAALREARYGSPVTRYDSGTLTKSYRNRTSSTSRPTTDNSS</sequence>
<feature type="compositionally biased region" description="Basic and acidic residues" evidence="6">
    <location>
        <begin position="1750"/>
        <end position="1761"/>
    </location>
</feature>
<feature type="region of interest" description="Disordered" evidence="6">
    <location>
        <begin position="2789"/>
        <end position="2880"/>
    </location>
</feature>
<evidence type="ECO:0000256" key="1">
    <source>
        <dbReference type="ARBA" id="ARBA00022527"/>
    </source>
</evidence>
<evidence type="ECO:0000256" key="2">
    <source>
        <dbReference type="ARBA" id="ARBA00022679"/>
    </source>
</evidence>
<dbReference type="GO" id="GO:0050321">
    <property type="term" value="F:tau-protein kinase activity"/>
    <property type="evidence" value="ECO:0007669"/>
    <property type="project" value="TreeGrafter"/>
</dbReference>
<feature type="region of interest" description="Disordered" evidence="6">
    <location>
        <begin position="2923"/>
        <end position="2974"/>
    </location>
</feature>
<organism evidence="8 9">
    <name type="scientific">Anopheles albimanus</name>
    <name type="common">New world malaria mosquito</name>
    <dbReference type="NCBI Taxonomy" id="7167"/>
    <lineage>
        <taxon>Eukaryota</taxon>
        <taxon>Metazoa</taxon>
        <taxon>Ecdysozoa</taxon>
        <taxon>Arthropoda</taxon>
        <taxon>Hexapoda</taxon>
        <taxon>Insecta</taxon>
        <taxon>Pterygota</taxon>
        <taxon>Neoptera</taxon>
        <taxon>Endopterygota</taxon>
        <taxon>Diptera</taxon>
        <taxon>Nematocera</taxon>
        <taxon>Culicoidea</taxon>
        <taxon>Culicidae</taxon>
        <taxon>Anophelinae</taxon>
        <taxon>Anopheles</taxon>
    </lineage>
</organism>
<feature type="region of interest" description="Disordered" evidence="6">
    <location>
        <begin position="2647"/>
        <end position="2673"/>
    </location>
</feature>
<feature type="compositionally biased region" description="Gly residues" evidence="6">
    <location>
        <begin position="612"/>
        <end position="623"/>
    </location>
</feature>
<feature type="region of interest" description="Disordered" evidence="6">
    <location>
        <begin position="3011"/>
        <end position="3101"/>
    </location>
</feature>
<feature type="compositionally biased region" description="Low complexity" evidence="6">
    <location>
        <begin position="1064"/>
        <end position="1085"/>
    </location>
</feature>
<feature type="compositionally biased region" description="Low complexity" evidence="6">
    <location>
        <begin position="1942"/>
        <end position="1952"/>
    </location>
</feature>
<feature type="region of interest" description="Disordered" evidence="6">
    <location>
        <begin position="2284"/>
        <end position="2343"/>
    </location>
</feature>
<feature type="compositionally biased region" description="Basic and acidic residues" evidence="6">
    <location>
        <begin position="1704"/>
        <end position="1721"/>
    </location>
</feature>
<feature type="compositionally biased region" description="Basic and acidic residues" evidence="6">
    <location>
        <begin position="768"/>
        <end position="779"/>
    </location>
</feature>
<evidence type="ECO:0000313" key="9">
    <source>
        <dbReference type="Proteomes" id="UP000069272"/>
    </source>
</evidence>
<feature type="compositionally biased region" description="Acidic residues" evidence="6">
    <location>
        <begin position="1385"/>
        <end position="1394"/>
    </location>
</feature>
<dbReference type="Proteomes" id="UP000069272">
    <property type="component" value="Chromosome 2R"/>
</dbReference>
<evidence type="ECO:0000256" key="3">
    <source>
        <dbReference type="ARBA" id="ARBA00022741"/>
    </source>
</evidence>
<feature type="compositionally biased region" description="Polar residues" evidence="6">
    <location>
        <begin position="1039"/>
        <end position="1063"/>
    </location>
</feature>
<dbReference type="GO" id="GO:0005524">
    <property type="term" value="F:ATP binding"/>
    <property type="evidence" value="ECO:0007669"/>
    <property type="project" value="UniProtKB-UniRule"/>
</dbReference>
<feature type="compositionally biased region" description="Polar residues" evidence="6">
    <location>
        <begin position="1878"/>
        <end position="1897"/>
    </location>
</feature>
<feature type="region of interest" description="Disordered" evidence="6">
    <location>
        <begin position="1"/>
        <end position="21"/>
    </location>
</feature>
<evidence type="ECO:0000313" key="8">
    <source>
        <dbReference type="EnsemblMetazoa" id="AALB008734-PA"/>
    </source>
</evidence>
<keyword evidence="4" id="KW-0418">Kinase</keyword>
<keyword evidence="9" id="KW-1185">Reference proteome</keyword>
<evidence type="ECO:0000256" key="5">
    <source>
        <dbReference type="ARBA" id="ARBA00022840"/>
    </source>
</evidence>
<feature type="region of interest" description="Disordered" evidence="6">
    <location>
        <begin position="393"/>
        <end position="469"/>
    </location>
</feature>
<dbReference type="VEuPathDB" id="VectorBase:AALB20_027525"/>
<dbReference type="VEuPathDB" id="VectorBase:AALB008734"/>
<feature type="compositionally biased region" description="Polar residues" evidence="6">
    <location>
        <begin position="699"/>
        <end position="713"/>
    </location>
</feature>
<dbReference type="STRING" id="7167.A0A182FQB4"/>
<reference evidence="8" key="2">
    <citation type="submission" date="2022-08" db="UniProtKB">
        <authorList>
            <consortium name="EnsemblMetazoa"/>
        </authorList>
    </citation>
    <scope>IDENTIFICATION</scope>
    <source>
        <strain evidence="8">STECLA/ALBI9_A</strain>
    </source>
</reference>
<feature type="region of interest" description="Disordered" evidence="6">
    <location>
        <begin position="1682"/>
        <end position="1761"/>
    </location>
</feature>
<feature type="compositionally biased region" description="Polar residues" evidence="6">
    <location>
        <begin position="1913"/>
        <end position="1922"/>
    </location>
</feature>
<dbReference type="PROSITE" id="PS50011">
    <property type="entry name" value="PROTEIN_KINASE_DOM"/>
    <property type="match status" value="1"/>
</dbReference>
<dbReference type="SMART" id="SM00220">
    <property type="entry name" value="S_TKc"/>
    <property type="match status" value="1"/>
</dbReference>
<dbReference type="GO" id="GO:0000226">
    <property type="term" value="P:microtubule cytoskeleton organization"/>
    <property type="evidence" value="ECO:0007669"/>
    <property type="project" value="TreeGrafter"/>
</dbReference>
<dbReference type="EnsemblMetazoa" id="AALB008734-RA">
    <property type="protein sequence ID" value="AALB008734-PA"/>
    <property type="gene ID" value="AALB008734"/>
</dbReference>
<dbReference type="CDD" id="cd14073">
    <property type="entry name" value="STKc_NUAK"/>
    <property type="match status" value="1"/>
</dbReference>
<dbReference type="InterPro" id="IPR017441">
    <property type="entry name" value="Protein_kinase_ATP_BS"/>
</dbReference>
<feature type="compositionally biased region" description="Polar residues" evidence="6">
    <location>
        <begin position="1573"/>
        <end position="1583"/>
    </location>
</feature>
<feature type="region of interest" description="Disordered" evidence="6">
    <location>
        <begin position="1942"/>
        <end position="1961"/>
    </location>
</feature>
<feature type="compositionally biased region" description="Basic residues" evidence="6">
    <location>
        <begin position="2953"/>
        <end position="2962"/>
    </location>
</feature>
<feature type="compositionally biased region" description="Gly residues" evidence="6">
    <location>
        <begin position="1531"/>
        <end position="1547"/>
    </location>
</feature>
<feature type="region of interest" description="Disordered" evidence="6">
    <location>
        <begin position="1982"/>
        <end position="2022"/>
    </location>
</feature>
<feature type="compositionally biased region" description="Basic and acidic residues" evidence="6">
    <location>
        <begin position="1411"/>
        <end position="1426"/>
    </location>
</feature>
<feature type="compositionally biased region" description="Low complexity" evidence="6">
    <location>
        <begin position="2323"/>
        <end position="2336"/>
    </location>
</feature>
<feature type="compositionally biased region" description="Polar residues" evidence="6">
    <location>
        <begin position="396"/>
        <end position="411"/>
    </location>
</feature>
<feature type="compositionally biased region" description="Polar residues" evidence="6">
    <location>
        <begin position="1605"/>
        <end position="1618"/>
    </location>
</feature>
<feature type="compositionally biased region" description="Basic and acidic residues" evidence="6">
    <location>
        <begin position="2180"/>
        <end position="2196"/>
    </location>
</feature>
<feature type="compositionally biased region" description="Low complexity" evidence="6">
    <location>
        <begin position="2654"/>
        <end position="2673"/>
    </location>
</feature>
<feature type="region of interest" description="Disordered" evidence="6">
    <location>
        <begin position="2178"/>
        <end position="2263"/>
    </location>
</feature>
<feature type="compositionally biased region" description="Low complexity" evidence="6">
    <location>
        <begin position="2594"/>
        <end position="2605"/>
    </location>
</feature>